<organism evidence="2 3">
    <name type="scientific">Aggregatimonas sangjinii</name>
    <dbReference type="NCBI Taxonomy" id="2583587"/>
    <lineage>
        <taxon>Bacteria</taxon>
        <taxon>Pseudomonadati</taxon>
        <taxon>Bacteroidota</taxon>
        <taxon>Flavobacteriia</taxon>
        <taxon>Flavobacteriales</taxon>
        <taxon>Flavobacteriaceae</taxon>
        <taxon>Aggregatimonas</taxon>
    </lineage>
</organism>
<dbReference type="InterPro" id="IPR032710">
    <property type="entry name" value="NTF2-like_dom_sf"/>
</dbReference>
<evidence type="ECO:0000313" key="3">
    <source>
        <dbReference type="Proteomes" id="UP000310017"/>
    </source>
</evidence>
<dbReference type="RefSeq" id="WP_138852551.1">
    <property type="nucleotide sequence ID" value="NZ_CP040710.1"/>
</dbReference>
<sequence length="151" mass="17318">MKRISLIMILVWSTIAVAQDAEEAAVQRTIESFFEHFHQQDTLGLRTTAADMITMQTISQDSIGNTVVQTMPYADFLVRIASIPKTTKFEEKLKSFSIQVDGEMANAWTPYEFWIGDAFHHCGVNSFQLVKFGKDWKIVYLIDTRRTENCD</sequence>
<evidence type="ECO:0000313" key="2">
    <source>
        <dbReference type="EMBL" id="QCX00205.1"/>
    </source>
</evidence>
<evidence type="ECO:0000256" key="1">
    <source>
        <dbReference type="SAM" id="SignalP"/>
    </source>
</evidence>
<gene>
    <name evidence="2" type="ORF">FGM00_08815</name>
</gene>
<dbReference type="AlphaFoldDB" id="A0A5B7SNH5"/>
<feature type="chain" id="PRO_5022697143" evidence="1">
    <location>
        <begin position="19"/>
        <end position="151"/>
    </location>
</feature>
<proteinExistence type="predicted"/>
<dbReference type="OrthoDB" id="117186at2"/>
<reference evidence="2 3" key="1">
    <citation type="submission" date="2019-05" db="EMBL/GenBank/DDBJ databases">
        <title>Genome sequencing of F202Z8.</title>
        <authorList>
            <person name="Kwon Y.M."/>
        </authorList>
    </citation>
    <scope>NUCLEOTIDE SEQUENCE [LARGE SCALE GENOMIC DNA]</scope>
    <source>
        <strain evidence="2 3">F202Z8</strain>
    </source>
</reference>
<protein>
    <submittedName>
        <fullName evidence="2">Nuclear transport factor 2 family protein</fullName>
    </submittedName>
</protein>
<dbReference type="Proteomes" id="UP000310017">
    <property type="component" value="Chromosome"/>
</dbReference>
<accession>A0A5B7SNH5</accession>
<keyword evidence="1" id="KW-0732">Signal</keyword>
<dbReference type="KEGG" id="asag:FGM00_08815"/>
<name>A0A5B7SNH5_9FLAO</name>
<dbReference type="Gene3D" id="3.10.450.50">
    <property type="match status" value="1"/>
</dbReference>
<dbReference type="EMBL" id="CP040710">
    <property type="protein sequence ID" value="QCX00205.1"/>
    <property type="molecule type" value="Genomic_DNA"/>
</dbReference>
<feature type="signal peptide" evidence="1">
    <location>
        <begin position="1"/>
        <end position="18"/>
    </location>
</feature>
<keyword evidence="3" id="KW-1185">Reference proteome</keyword>
<dbReference type="SUPFAM" id="SSF54427">
    <property type="entry name" value="NTF2-like"/>
    <property type="match status" value="1"/>
</dbReference>